<reference evidence="1 2" key="1">
    <citation type="submission" date="2019-08" db="EMBL/GenBank/DDBJ databases">
        <title>Deep-cultivation of Planctomycetes and their phenomic and genomic characterization uncovers novel biology.</title>
        <authorList>
            <person name="Wiegand S."/>
            <person name="Jogler M."/>
            <person name="Boedeker C."/>
            <person name="Pinto D."/>
            <person name="Vollmers J."/>
            <person name="Rivas-Marin E."/>
            <person name="Kohn T."/>
            <person name="Peeters S.H."/>
            <person name="Heuer A."/>
            <person name="Rast P."/>
            <person name="Oberbeckmann S."/>
            <person name="Bunk B."/>
            <person name="Jeske O."/>
            <person name="Meyerdierks A."/>
            <person name="Storesund J.E."/>
            <person name="Kallscheuer N."/>
            <person name="Luecker S."/>
            <person name="Lage O.M."/>
            <person name="Pohl T."/>
            <person name="Merkel B.J."/>
            <person name="Hornburger P."/>
            <person name="Mueller R.-W."/>
            <person name="Bruemmer F."/>
            <person name="Labrenz M."/>
            <person name="Spormann A.M."/>
            <person name="Op den Camp H."/>
            <person name="Overmann J."/>
            <person name="Amann R."/>
            <person name="Jetten M.S.M."/>
            <person name="Mascher T."/>
            <person name="Medema M.H."/>
            <person name="Devos D.P."/>
            <person name="Kaster A.-K."/>
            <person name="Ovreas L."/>
            <person name="Rohde M."/>
            <person name="Galperin M.Y."/>
            <person name="Jogler C."/>
        </authorList>
    </citation>
    <scope>NUCLEOTIDE SEQUENCE [LARGE SCALE GENOMIC DNA]</scope>
    <source>
        <strain evidence="1 2">OJF2</strain>
    </source>
</reference>
<gene>
    <name evidence="1" type="ORF">OJF2_75980</name>
</gene>
<sequence length="85" mass="9805">MTITFEIPGDIEEQLWSSGADPNQTAKELLLIELYRQRRITHHRVAQALGLSRYEVDGLLKRYDVPLDLTLDELRAEALCLRGLR</sequence>
<accession>A0A5B9WEA5</accession>
<name>A0A5B9WEA5_9BACT</name>
<evidence type="ECO:0000313" key="2">
    <source>
        <dbReference type="Proteomes" id="UP000324233"/>
    </source>
</evidence>
<dbReference type="AlphaFoldDB" id="A0A5B9WEA5"/>
<dbReference type="RefSeq" id="WP_148598359.1">
    <property type="nucleotide sequence ID" value="NZ_CP042997.1"/>
</dbReference>
<dbReference type="Pfam" id="PF03683">
    <property type="entry name" value="UPF0175"/>
    <property type="match status" value="1"/>
</dbReference>
<evidence type="ECO:0000313" key="1">
    <source>
        <dbReference type="EMBL" id="QEH38986.1"/>
    </source>
</evidence>
<protein>
    <submittedName>
        <fullName evidence="1">Uncharacterized protein</fullName>
    </submittedName>
</protein>
<organism evidence="1 2">
    <name type="scientific">Aquisphaera giovannonii</name>
    <dbReference type="NCBI Taxonomy" id="406548"/>
    <lineage>
        <taxon>Bacteria</taxon>
        <taxon>Pseudomonadati</taxon>
        <taxon>Planctomycetota</taxon>
        <taxon>Planctomycetia</taxon>
        <taxon>Isosphaerales</taxon>
        <taxon>Isosphaeraceae</taxon>
        <taxon>Aquisphaera</taxon>
    </lineage>
</organism>
<proteinExistence type="predicted"/>
<dbReference type="InterPro" id="IPR005368">
    <property type="entry name" value="UPF0175"/>
</dbReference>
<dbReference type="KEGG" id="agv:OJF2_75980"/>
<keyword evidence="2" id="KW-1185">Reference proteome</keyword>
<dbReference type="Proteomes" id="UP000324233">
    <property type="component" value="Chromosome"/>
</dbReference>
<dbReference type="EMBL" id="CP042997">
    <property type="protein sequence ID" value="QEH38986.1"/>
    <property type="molecule type" value="Genomic_DNA"/>
</dbReference>
<dbReference type="OrthoDB" id="288138at2"/>